<accession>A0A8S3X2C4</accession>
<evidence type="ECO:0000313" key="2">
    <source>
        <dbReference type="EMBL" id="CAG4996251.1"/>
    </source>
</evidence>
<reference evidence="2" key="1">
    <citation type="submission" date="2021-04" db="EMBL/GenBank/DDBJ databases">
        <authorList>
            <person name="Tunstrom K."/>
        </authorList>
    </citation>
    <scope>NUCLEOTIDE SEQUENCE</scope>
</reference>
<feature type="compositionally biased region" description="Basic residues" evidence="1">
    <location>
        <begin position="118"/>
        <end position="132"/>
    </location>
</feature>
<dbReference type="OrthoDB" id="4327074at2759"/>
<dbReference type="Proteomes" id="UP000691718">
    <property type="component" value="Unassembled WGS sequence"/>
</dbReference>
<gene>
    <name evidence="2" type="ORF">PAPOLLO_LOCUS12957</name>
</gene>
<dbReference type="AlphaFoldDB" id="A0A8S3X2C4"/>
<feature type="compositionally biased region" description="Basic and acidic residues" evidence="1">
    <location>
        <begin position="157"/>
        <end position="166"/>
    </location>
</feature>
<keyword evidence="3" id="KW-1185">Reference proteome</keyword>
<comment type="caution">
    <text evidence="2">The sequence shown here is derived from an EMBL/GenBank/DDBJ whole genome shotgun (WGS) entry which is preliminary data.</text>
</comment>
<organism evidence="2 3">
    <name type="scientific">Parnassius apollo</name>
    <name type="common">Apollo butterfly</name>
    <name type="synonym">Papilio apollo</name>
    <dbReference type="NCBI Taxonomy" id="110799"/>
    <lineage>
        <taxon>Eukaryota</taxon>
        <taxon>Metazoa</taxon>
        <taxon>Ecdysozoa</taxon>
        <taxon>Arthropoda</taxon>
        <taxon>Hexapoda</taxon>
        <taxon>Insecta</taxon>
        <taxon>Pterygota</taxon>
        <taxon>Neoptera</taxon>
        <taxon>Endopterygota</taxon>
        <taxon>Lepidoptera</taxon>
        <taxon>Glossata</taxon>
        <taxon>Ditrysia</taxon>
        <taxon>Papilionoidea</taxon>
        <taxon>Papilionidae</taxon>
        <taxon>Parnassiinae</taxon>
        <taxon>Parnassini</taxon>
        <taxon>Parnassius</taxon>
        <taxon>Parnassius</taxon>
    </lineage>
</organism>
<feature type="compositionally biased region" description="Polar residues" evidence="1">
    <location>
        <begin position="73"/>
        <end position="86"/>
    </location>
</feature>
<proteinExistence type="predicted"/>
<feature type="region of interest" description="Disordered" evidence="1">
    <location>
        <begin position="55"/>
        <end position="166"/>
    </location>
</feature>
<evidence type="ECO:0000313" key="3">
    <source>
        <dbReference type="Proteomes" id="UP000691718"/>
    </source>
</evidence>
<name>A0A8S3X2C4_PARAO</name>
<feature type="compositionally biased region" description="Basic and acidic residues" evidence="1">
    <location>
        <begin position="55"/>
        <end position="66"/>
    </location>
</feature>
<protein>
    <submittedName>
        <fullName evidence="2">(apollo) hypothetical protein</fullName>
    </submittedName>
</protein>
<dbReference type="EMBL" id="CAJQZP010000927">
    <property type="protein sequence ID" value="CAG4996251.1"/>
    <property type="molecule type" value="Genomic_DNA"/>
</dbReference>
<sequence length="166" mass="18837">MRTYKRKTTRCSYTTEDLKNAAKAVNDEGKSVNAAAKEFGIKRMTLTRFLKKLNEETIEPEKDHPEQAVMSRTEPNPNHSASTSQAEPEPGPSNKKNETIDLIQVFSPEIVRPYPKAGPRKAAKTNRRKRKAAILTDTPEKNALEEQQNKTTKKVKKPQEKEEGYL</sequence>
<evidence type="ECO:0000256" key="1">
    <source>
        <dbReference type="SAM" id="MobiDB-lite"/>
    </source>
</evidence>
<feature type="compositionally biased region" description="Basic and acidic residues" evidence="1">
    <location>
        <begin position="138"/>
        <end position="148"/>
    </location>
</feature>